<feature type="compositionally biased region" description="Low complexity" evidence="1">
    <location>
        <begin position="288"/>
        <end position="298"/>
    </location>
</feature>
<feature type="region of interest" description="Disordered" evidence="1">
    <location>
        <begin position="229"/>
        <end position="249"/>
    </location>
</feature>
<feature type="region of interest" description="Disordered" evidence="1">
    <location>
        <begin position="358"/>
        <end position="383"/>
    </location>
</feature>
<evidence type="ECO:0000259" key="2">
    <source>
        <dbReference type="Pfam" id="PF05183"/>
    </source>
</evidence>
<dbReference type="GO" id="GO:0031380">
    <property type="term" value="C:nuclear RNA-directed RNA polymerase complex"/>
    <property type="evidence" value="ECO:0007669"/>
    <property type="project" value="TreeGrafter"/>
</dbReference>
<evidence type="ECO:0000313" key="4">
    <source>
        <dbReference type="Proteomes" id="UP001271007"/>
    </source>
</evidence>
<feature type="domain" description="RDRP core" evidence="2">
    <location>
        <begin position="711"/>
        <end position="1364"/>
    </location>
</feature>
<dbReference type="InterPro" id="IPR057596">
    <property type="entry name" value="RDRP_core"/>
</dbReference>
<dbReference type="EMBL" id="JAWDJX010000003">
    <property type="protein sequence ID" value="KAK3057568.1"/>
    <property type="molecule type" value="Genomic_DNA"/>
</dbReference>
<protein>
    <recommendedName>
        <fullName evidence="2">RDRP core domain-containing protein</fullName>
    </recommendedName>
</protein>
<dbReference type="GO" id="GO:0003723">
    <property type="term" value="F:RNA binding"/>
    <property type="evidence" value="ECO:0007669"/>
    <property type="project" value="UniProtKB-KW"/>
</dbReference>
<feature type="compositionally biased region" description="Low complexity" evidence="1">
    <location>
        <begin position="229"/>
        <end position="238"/>
    </location>
</feature>
<dbReference type="GO" id="GO:0003968">
    <property type="term" value="F:RNA-directed RNA polymerase activity"/>
    <property type="evidence" value="ECO:0007669"/>
    <property type="project" value="UniProtKB-KW"/>
</dbReference>
<feature type="compositionally biased region" description="Polar residues" evidence="1">
    <location>
        <begin position="239"/>
        <end position="249"/>
    </location>
</feature>
<organism evidence="3 4">
    <name type="scientific">Extremus antarcticus</name>
    <dbReference type="NCBI Taxonomy" id="702011"/>
    <lineage>
        <taxon>Eukaryota</taxon>
        <taxon>Fungi</taxon>
        <taxon>Dikarya</taxon>
        <taxon>Ascomycota</taxon>
        <taxon>Pezizomycotina</taxon>
        <taxon>Dothideomycetes</taxon>
        <taxon>Dothideomycetidae</taxon>
        <taxon>Mycosphaerellales</taxon>
        <taxon>Extremaceae</taxon>
        <taxon>Extremus</taxon>
    </lineage>
</organism>
<feature type="compositionally biased region" description="Polar residues" evidence="1">
    <location>
        <begin position="468"/>
        <end position="485"/>
    </location>
</feature>
<keyword evidence="4" id="KW-1185">Reference proteome</keyword>
<comment type="caution">
    <text evidence="3">The sequence shown here is derived from an EMBL/GenBank/DDBJ whole genome shotgun (WGS) entry which is preliminary data.</text>
</comment>
<feature type="region of interest" description="Disordered" evidence="1">
    <location>
        <begin position="463"/>
        <end position="544"/>
    </location>
</feature>
<name>A0AAJ0GHF7_9PEZI</name>
<dbReference type="Pfam" id="PF05183">
    <property type="entry name" value="RdRP"/>
    <property type="match status" value="1"/>
</dbReference>
<feature type="compositionally biased region" description="Polar residues" evidence="1">
    <location>
        <begin position="358"/>
        <end position="380"/>
    </location>
</feature>
<feature type="compositionally biased region" description="Basic residues" evidence="1">
    <location>
        <begin position="486"/>
        <end position="496"/>
    </location>
</feature>
<dbReference type="InterPro" id="IPR007855">
    <property type="entry name" value="RDRP"/>
</dbReference>
<proteinExistence type="predicted"/>
<dbReference type="Proteomes" id="UP001271007">
    <property type="component" value="Unassembled WGS sequence"/>
</dbReference>
<reference evidence="3" key="1">
    <citation type="submission" date="2023-04" db="EMBL/GenBank/DDBJ databases">
        <title>Black Yeasts Isolated from many extreme environments.</title>
        <authorList>
            <person name="Coleine C."/>
            <person name="Stajich J.E."/>
            <person name="Selbmann L."/>
        </authorList>
    </citation>
    <scope>NUCLEOTIDE SEQUENCE</scope>
    <source>
        <strain evidence="3">CCFEE 5312</strain>
    </source>
</reference>
<feature type="compositionally biased region" description="Polar residues" evidence="1">
    <location>
        <begin position="299"/>
        <end position="309"/>
    </location>
</feature>
<dbReference type="GO" id="GO:0030422">
    <property type="term" value="P:siRNA processing"/>
    <property type="evidence" value="ECO:0007669"/>
    <property type="project" value="TreeGrafter"/>
</dbReference>
<feature type="compositionally biased region" description="Polar residues" evidence="1">
    <location>
        <begin position="142"/>
        <end position="152"/>
    </location>
</feature>
<accession>A0AAJ0GHF7</accession>
<gene>
    <name evidence="3" type="ORF">LTR09_001752</name>
</gene>
<dbReference type="PANTHER" id="PTHR23079:SF55">
    <property type="entry name" value="RNA-DIRECTED RNA POLYMERASE"/>
    <property type="match status" value="1"/>
</dbReference>
<evidence type="ECO:0000313" key="3">
    <source>
        <dbReference type="EMBL" id="KAK3057568.1"/>
    </source>
</evidence>
<feature type="region of interest" description="Disordered" evidence="1">
    <location>
        <begin position="130"/>
        <end position="167"/>
    </location>
</feature>
<evidence type="ECO:0000256" key="1">
    <source>
        <dbReference type="SAM" id="MobiDB-lite"/>
    </source>
</evidence>
<sequence length="1625" mass="181298">MAPLGGLKRPVTWEPGQPRGPVYLNNASDHAATTPRQWWADHNGNVQEFMEKLESDLGVTLPIHKAESPSKRRKSPLHDAVNHIRFLYYHQMDGLSEALDHFHVKSPANLEQHDRKVNRLLETLGEAVKAARHSGAPYDTPRSLSRHANQPREQSHTIPEPQSPSLAVKHAPPVEVGIVVYPKLPSISSDRAEPRQHSTTLPNGDVSKSFGEVSAVRSSKSLFDTTRAPSARAVAAPPNNKSTTLNNMSPTASTVTAFKTLGPMPSSTNISKPAGSVPKSTSAVTIKAAPNASASAPNVSTKRATSSRSDPPRATPVDTAHKPVASTTVNTSFTTTGITSANTSFTTVGTTSANTSFWSDPTGSQPIGSQEPASPASTINMDGANDLNCTQQTDYGGWPSSQPSSQCVGAKAPERISGISLYSGPLSSISVEQLEDLVLKPHMQGHAHSRVATKASERISDASHYTGPLSSVDEQQLEELSSNVGRRTHAPSRTHAKAPERISDASHYTGPLSSTNVEEVEELASKSGRQAHVPPRTQSKAYERISDVSEYSGPLSAINEDQIQNFKHNPGMQVQTPPLSSLTVKTAAKKETRDSFCSQTSTQLGDASIWRAQKIISDGLIPVKLPRSLESLPWPLPWEASRVLQTKQLSAKDLVNAWEEPRTLESLQTLVQLMELKMKIDVDADFSQYSFPAQLEQNTAKSKDAPLLSLVLLPPIKQARNEFERAYGGGRVFTLDYVPPGDLPIGLGIDDVRAAVHNMICQDHRLFGRTWVQFFTREKKAKAKVKPGTIEFYFFATSGHDIGMVTITTFLDRLMPFRENADQLSGKFYSRLEMLASRTWEGPKFHLDQIEVVDDSTATDEDDAKSFRDPSLTFCDDFDPKHVMSDGCGLISAHAMRWICRKVGWTGPLPSAVRARFFGSKGVWVLRQDVNLSHIDASAPKKLITITRSQQKILQHSGQKEFQFLVVGFALPPKPSVLHPGFLPIMHDRHVSAETICNAASFPLSNLLDTFKEASKNPDDLRRWMHEQNDVRKTVDRHLGISTVGGFSTFAGERIIRMLESGFEPSKNRFLAQELQEMMEKTLQMKAKRYKIPCLNSTTLMGVLDWTGTLKPGEVHIRLSKSFEDAEFSHFDLGRTITECIIGRNPARRPSDLQKLRIVQKSELNHLVDVVVFSTRGRQAEASKMQGGDYDGDTFWVCWEREIVKNFKNAPAPRKAVRGDPENYCLEKDSTRVGDIVKISSDRNKLPNEAEVREWLSINSKKRTRPNLLGMATKFWERLVYHHGKLTSKCIDALNDLCDYLIDAQKQCLKFTKVRWWQFLKKWELGELPDPAYFTYTQVHDEDEQFKGKEKCKPKDSSILDRVYCVWLRNEAQAALQVAKAMFPDVSLRDHDLDHIFNDRRDRAAEGSAVRMELDSLFDRIVEVQKRWHADIKPANKETIHQAMISVREFYESIRPLNTKNETIQEWMVGFGNDRVTQWDFLKASAFALRCNHHGREGTTKMQFAVAGHELCLLKAQATGLAQTLTASAYFSMKPMKRKAFAVLRAKDGDVEVQKDEEFDEEAELDDEYDDDDFGDITDVSFMKAAEAFDNADMVHVVKETPTDVQGRTSQYWRMAPGGGLERIE</sequence>
<feature type="region of interest" description="Disordered" evidence="1">
    <location>
        <begin position="288"/>
        <end position="320"/>
    </location>
</feature>
<dbReference type="PANTHER" id="PTHR23079">
    <property type="entry name" value="RNA-DEPENDENT RNA POLYMERASE"/>
    <property type="match status" value="1"/>
</dbReference>